<evidence type="ECO:0000256" key="7">
    <source>
        <dbReference type="ARBA" id="ARBA00023136"/>
    </source>
</evidence>
<reference evidence="11 12" key="1">
    <citation type="submission" date="2020-04" db="EMBL/GenBank/DDBJ databases">
        <authorList>
            <person name="Wallbank WR R."/>
            <person name="Pardo Diaz C."/>
            <person name="Kozak K."/>
            <person name="Martin S."/>
            <person name="Jiggins C."/>
            <person name="Moest M."/>
            <person name="Warren A I."/>
            <person name="Byers J.R.P. K."/>
            <person name="Montejo-Kovacevich G."/>
            <person name="Yen C E."/>
        </authorList>
    </citation>
    <scope>NUCLEOTIDE SEQUENCE [LARGE SCALE GENOMIC DNA]</scope>
</reference>
<dbReference type="GO" id="GO:0007165">
    <property type="term" value="P:signal transduction"/>
    <property type="evidence" value="ECO:0007669"/>
    <property type="project" value="UniProtKB-KW"/>
</dbReference>
<keyword evidence="5 10" id="KW-0552">Olfaction</keyword>
<sequence>MGDCWYETYEVPKSKAYRVWQLVSNMYVFIVLLNEILAHCRSDLNEKEKTDLFQFSIAHPLVSLKIVTLYYKKDKFAVVMKRLLEGTRSTFHSIELERASVKQSTRYFLMLIISVYITLVSTFIDGVRAHIKDAIPIRTEVVLYPTPADTGIFVNILRSLIEIHWYHMMAMMLSIDGFVICSLVIVRFKFKALKLYCQEMRTKVLKNVENKSRMDLEKSFKNDFVTVIKMHEDALWCARNVQDSMGTIYSIQVLESVALLVMCLVKLVDAERNLFYLLATLAYVACLLVITGSYMMAGGDITHEAEMVQTSLYSCGWELIRARSDFRVLAVVALQRSQVPVHMTAFGMMVLSYANFISESSMRDKNLTKK</sequence>
<dbReference type="AlphaFoldDB" id="A0A8S1B735"/>
<feature type="transmembrane region" description="Helical" evidence="10">
    <location>
        <begin position="274"/>
        <end position="297"/>
    </location>
</feature>
<evidence type="ECO:0000256" key="1">
    <source>
        <dbReference type="ARBA" id="ARBA00004651"/>
    </source>
</evidence>
<dbReference type="PANTHER" id="PTHR21137">
    <property type="entry name" value="ODORANT RECEPTOR"/>
    <property type="match status" value="1"/>
</dbReference>
<comment type="caution">
    <text evidence="11">The sequence shown here is derived from an EMBL/GenBank/DDBJ whole genome shotgun (WGS) entry which is preliminary data.</text>
</comment>
<evidence type="ECO:0000256" key="2">
    <source>
        <dbReference type="ARBA" id="ARBA00022475"/>
    </source>
</evidence>
<keyword evidence="9 10" id="KW-0807">Transducer</keyword>
<evidence type="ECO:0000256" key="8">
    <source>
        <dbReference type="ARBA" id="ARBA00023170"/>
    </source>
</evidence>
<evidence type="ECO:0000256" key="10">
    <source>
        <dbReference type="RuleBase" id="RU351113"/>
    </source>
</evidence>
<keyword evidence="4 10" id="KW-0812">Transmembrane</keyword>
<organism evidence="11 12">
    <name type="scientific">Arctia plantaginis</name>
    <name type="common">Wood tiger moth</name>
    <name type="synonym">Phalaena plantaginis</name>
    <dbReference type="NCBI Taxonomy" id="874455"/>
    <lineage>
        <taxon>Eukaryota</taxon>
        <taxon>Metazoa</taxon>
        <taxon>Ecdysozoa</taxon>
        <taxon>Arthropoda</taxon>
        <taxon>Hexapoda</taxon>
        <taxon>Insecta</taxon>
        <taxon>Pterygota</taxon>
        <taxon>Neoptera</taxon>
        <taxon>Endopterygota</taxon>
        <taxon>Lepidoptera</taxon>
        <taxon>Glossata</taxon>
        <taxon>Ditrysia</taxon>
        <taxon>Noctuoidea</taxon>
        <taxon>Erebidae</taxon>
        <taxon>Arctiinae</taxon>
        <taxon>Arctia</taxon>
    </lineage>
</organism>
<evidence type="ECO:0000256" key="6">
    <source>
        <dbReference type="ARBA" id="ARBA00022989"/>
    </source>
</evidence>
<gene>
    <name evidence="11" type="ORF">APLA_LOCUS14475</name>
</gene>
<dbReference type="GO" id="GO:0005549">
    <property type="term" value="F:odorant binding"/>
    <property type="evidence" value="ECO:0007669"/>
    <property type="project" value="InterPro"/>
</dbReference>
<dbReference type="OrthoDB" id="551907at2759"/>
<evidence type="ECO:0000256" key="9">
    <source>
        <dbReference type="ARBA" id="ARBA00023224"/>
    </source>
</evidence>
<comment type="caution">
    <text evidence="10">Lacks conserved residue(s) required for the propagation of feature annotation.</text>
</comment>
<keyword evidence="6 10" id="KW-1133">Transmembrane helix</keyword>
<proteinExistence type="inferred from homology"/>
<feature type="transmembrane region" description="Helical" evidence="10">
    <location>
        <begin position="107"/>
        <end position="124"/>
    </location>
</feature>
<protein>
    <recommendedName>
        <fullName evidence="10">Odorant receptor</fullName>
    </recommendedName>
</protein>
<keyword evidence="8 10" id="KW-0675">Receptor</keyword>
<dbReference type="GO" id="GO:0005886">
    <property type="term" value="C:plasma membrane"/>
    <property type="evidence" value="ECO:0007669"/>
    <property type="project" value="UniProtKB-SubCell"/>
</dbReference>
<evidence type="ECO:0000313" key="11">
    <source>
        <dbReference type="EMBL" id="CAB3253885.1"/>
    </source>
</evidence>
<evidence type="ECO:0000313" key="12">
    <source>
        <dbReference type="Proteomes" id="UP000494256"/>
    </source>
</evidence>
<dbReference type="Proteomes" id="UP000494256">
    <property type="component" value="Unassembled WGS sequence"/>
</dbReference>
<comment type="subcellular location">
    <subcellularLocation>
        <location evidence="1 10">Cell membrane</location>
        <topology evidence="1 10">Multi-pass membrane protein</topology>
    </subcellularLocation>
</comment>
<dbReference type="EMBL" id="CADEBD010000393">
    <property type="protein sequence ID" value="CAB3253885.1"/>
    <property type="molecule type" value="Genomic_DNA"/>
</dbReference>
<evidence type="ECO:0000256" key="3">
    <source>
        <dbReference type="ARBA" id="ARBA00022606"/>
    </source>
</evidence>
<keyword evidence="3 10" id="KW-0716">Sensory transduction</keyword>
<keyword evidence="7 10" id="KW-0472">Membrane</keyword>
<accession>A0A8S1B735</accession>
<dbReference type="GO" id="GO:0004984">
    <property type="term" value="F:olfactory receptor activity"/>
    <property type="evidence" value="ECO:0007669"/>
    <property type="project" value="InterPro"/>
</dbReference>
<comment type="similarity">
    <text evidence="10">Belongs to the insect chemoreceptor superfamily. Heteromeric odorant receptor channel (TC 1.A.69) family.</text>
</comment>
<dbReference type="InterPro" id="IPR004117">
    <property type="entry name" value="7tm6_olfct_rcpt"/>
</dbReference>
<evidence type="ECO:0000256" key="5">
    <source>
        <dbReference type="ARBA" id="ARBA00022725"/>
    </source>
</evidence>
<keyword evidence="2" id="KW-1003">Cell membrane</keyword>
<name>A0A8S1B735_ARCPL</name>
<dbReference type="PANTHER" id="PTHR21137:SF35">
    <property type="entry name" value="ODORANT RECEPTOR 19A-RELATED"/>
    <property type="match status" value="1"/>
</dbReference>
<feature type="transmembrane region" description="Helical" evidence="10">
    <location>
        <begin position="165"/>
        <end position="186"/>
    </location>
</feature>
<feature type="transmembrane region" description="Helical" evidence="10">
    <location>
        <begin position="19"/>
        <end position="37"/>
    </location>
</feature>
<dbReference type="Pfam" id="PF02949">
    <property type="entry name" value="7tm_6"/>
    <property type="match status" value="1"/>
</dbReference>
<evidence type="ECO:0000256" key="4">
    <source>
        <dbReference type="ARBA" id="ARBA00022692"/>
    </source>
</evidence>